<name>A0A662DG78_UNCAE</name>
<reference evidence="7 8" key="1">
    <citation type="submission" date="2018-06" db="EMBL/GenBank/DDBJ databases">
        <title>Extensive metabolic versatility and redundancy in microbially diverse, dynamic hydrothermal sediments.</title>
        <authorList>
            <person name="Dombrowski N."/>
            <person name="Teske A."/>
            <person name="Baker B.J."/>
        </authorList>
    </citation>
    <scope>NUCLEOTIDE SEQUENCE [LARGE SCALE GENOMIC DNA]</scope>
    <source>
        <strain evidence="7">B3_G15</strain>
    </source>
</reference>
<dbReference type="AlphaFoldDB" id="A0A662DG78"/>
<dbReference type="EMBL" id="QMQA01000105">
    <property type="protein sequence ID" value="RLE13291.1"/>
    <property type="molecule type" value="Genomic_DNA"/>
</dbReference>
<feature type="transmembrane region" description="Helical" evidence="6">
    <location>
        <begin position="40"/>
        <end position="57"/>
    </location>
</feature>
<keyword evidence="2" id="KW-1003">Cell membrane</keyword>
<evidence type="ECO:0000256" key="2">
    <source>
        <dbReference type="ARBA" id="ARBA00022475"/>
    </source>
</evidence>
<feature type="transmembrane region" description="Helical" evidence="6">
    <location>
        <begin position="257"/>
        <end position="276"/>
    </location>
</feature>
<comment type="caution">
    <text evidence="7">The sequence shown here is derived from an EMBL/GenBank/DDBJ whole genome shotgun (WGS) entry which is preliminary data.</text>
</comment>
<feature type="transmembrane region" description="Helical" evidence="6">
    <location>
        <begin position="113"/>
        <end position="131"/>
    </location>
</feature>
<dbReference type="Pfam" id="PF02653">
    <property type="entry name" value="BPD_transp_2"/>
    <property type="match status" value="1"/>
</dbReference>
<proteinExistence type="predicted"/>
<protein>
    <submittedName>
        <fullName evidence="7">ABC transporter permease</fullName>
    </submittedName>
</protein>
<dbReference type="InterPro" id="IPR001851">
    <property type="entry name" value="ABC_transp_permease"/>
</dbReference>
<evidence type="ECO:0000313" key="7">
    <source>
        <dbReference type="EMBL" id="RLE13291.1"/>
    </source>
</evidence>
<feature type="transmembrane region" description="Helical" evidence="6">
    <location>
        <begin position="85"/>
        <end position="106"/>
    </location>
</feature>
<dbReference type="GO" id="GO:0022857">
    <property type="term" value="F:transmembrane transporter activity"/>
    <property type="evidence" value="ECO:0007669"/>
    <property type="project" value="InterPro"/>
</dbReference>
<evidence type="ECO:0000313" key="8">
    <source>
        <dbReference type="Proteomes" id="UP000280417"/>
    </source>
</evidence>
<organism evidence="7 8">
    <name type="scientific">Aerophobetes bacterium</name>
    <dbReference type="NCBI Taxonomy" id="2030807"/>
    <lineage>
        <taxon>Bacteria</taxon>
        <taxon>Candidatus Aerophobota</taxon>
    </lineage>
</organism>
<evidence type="ECO:0000256" key="6">
    <source>
        <dbReference type="SAM" id="Phobius"/>
    </source>
</evidence>
<dbReference type="Proteomes" id="UP000280417">
    <property type="component" value="Unassembled WGS sequence"/>
</dbReference>
<evidence type="ECO:0000256" key="5">
    <source>
        <dbReference type="ARBA" id="ARBA00023136"/>
    </source>
</evidence>
<feature type="transmembrane region" description="Helical" evidence="6">
    <location>
        <begin position="203"/>
        <end position="220"/>
    </location>
</feature>
<dbReference type="CDD" id="cd06579">
    <property type="entry name" value="TM_PBP1_transp_AraH_like"/>
    <property type="match status" value="1"/>
</dbReference>
<evidence type="ECO:0000256" key="1">
    <source>
        <dbReference type="ARBA" id="ARBA00004651"/>
    </source>
</evidence>
<feature type="transmembrane region" description="Helical" evidence="6">
    <location>
        <begin position="151"/>
        <end position="172"/>
    </location>
</feature>
<keyword evidence="3 6" id="KW-0812">Transmembrane</keyword>
<gene>
    <name evidence="7" type="ORF">DRJ04_04605</name>
</gene>
<evidence type="ECO:0000256" key="4">
    <source>
        <dbReference type="ARBA" id="ARBA00022989"/>
    </source>
</evidence>
<accession>A0A662DG78</accession>
<sequence length="302" mass="31550">MKGFIRKYGLLIIFGGIFLLSTLSSPTFLSRNNLSNLLRQGSIVGILAVGETLVILTGGIDLSLGSMVALASVLVATFMPQSIFLSILLTMLICTALGSIDGVLVAKGKMPPFIATLGMMMVARSLAMVIAKGEVVYGVSKSFYFVGQGYIKGIPVPGVILALVAVVVFFLLGMSGWGRHIYAVGGSEEAARLSGIGVERIKISVYTLSGFFAGLAGLVYTARLTAGYCEGAVGYELDAIAAAVIGGVNLFGGEGNLLKAIVGAFILTIISNFMNLTAISPYTQEAVKGAIILIAVYLSLRR</sequence>
<dbReference type="GO" id="GO:0005886">
    <property type="term" value="C:plasma membrane"/>
    <property type="evidence" value="ECO:0007669"/>
    <property type="project" value="UniProtKB-SubCell"/>
</dbReference>
<keyword evidence="4 6" id="KW-1133">Transmembrane helix</keyword>
<dbReference type="PANTHER" id="PTHR32196">
    <property type="entry name" value="ABC TRANSPORTER PERMEASE PROTEIN YPHD-RELATED-RELATED"/>
    <property type="match status" value="1"/>
</dbReference>
<keyword evidence="5 6" id="KW-0472">Membrane</keyword>
<evidence type="ECO:0000256" key="3">
    <source>
        <dbReference type="ARBA" id="ARBA00022692"/>
    </source>
</evidence>
<comment type="subcellular location">
    <subcellularLocation>
        <location evidence="1">Cell membrane</location>
        <topology evidence="1">Multi-pass membrane protein</topology>
    </subcellularLocation>
</comment>